<proteinExistence type="inferred from homology"/>
<name>A0AAV1HVJ7_9CHLO</name>
<feature type="region of interest" description="Disordered" evidence="6">
    <location>
        <begin position="147"/>
        <end position="173"/>
    </location>
</feature>
<evidence type="ECO:0000313" key="8">
    <source>
        <dbReference type="EMBL" id="CAK0754701.1"/>
    </source>
</evidence>
<evidence type="ECO:0000256" key="3">
    <source>
        <dbReference type="ARBA" id="ARBA00022692"/>
    </source>
</evidence>
<dbReference type="Pfam" id="PF09815">
    <property type="entry name" value="XK-related"/>
    <property type="match status" value="1"/>
</dbReference>
<feature type="transmembrane region" description="Helical" evidence="7">
    <location>
        <begin position="586"/>
        <end position="611"/>
    </location>
</feature>
<reference evidence="8 9" key="1">
    <citation type="submission" date="2023-10" db="EMBL/GenBank/DDBJ databases">
        <authorList>
            <person name="Maclean D."/>
            <person name="Macfadyen A."/>
        </authorList>
    </citation>
    <scope>NUCLEOTIDE SEQUENCE [LARGE SCALE GENOMIC DNA]</scope>
</reference>
<evidence type="ECO:0000256" key="4">
    <source>
        <dbReference type="ARBA" id="ARBA00022989"/>
    </source>
</evidence>
<feature type="region of interest" description="Disordered" evidence="6">
    <location>
        <begin position="1"/>
        <end position="89"/>
    </location>
</feature>
<keyword evidence="9" id="KW-1185">Reference proteome</keyword>
<keyword evidence="3 7" id="KW-0812">Transmembrane</keyword>
<dbReference type="AlphaFoldDB" id="A0AAV1HVJ7"/>
<evidence type="ECO:0000256" key="5">
    <source>
        <dbReference type="ARBA" id="ARBA00023136"/>
    </source>
</evidence>
<feature type="compositionally biased region" description="Basic and acidic residues" evidence="6">
    <location>
        <begin position="153"/>
        <end position="165"/>
    </location>
</feature>
<evidence type="ECO:0000256" key="1">
    <source>
        <dbReference type="ARBA" id="ARBA00004141"/>
    </source>
</evidence>
<evidence type="ECO:0000256" key="2">
    <source>
        <dbReference type="ARBA" id="ARBA00008789"/>
    </source>
</evidence>
<evidence type="ECO:0000313" key="9">
    <source>
        <dbReference type="Proteomes" id="UP001314263"/>
    </source>
</evidence>
<dbReference type="GO" id="GO:0005886">
    <property type="term" value="C:plasma membrane"/>
    <property type="evidence" value="ECO:0007669"/>
    <property type="project" value="UniProtKB-ARBA"/>
</dbReference>
<keyword evidence="5 7" id="KW-0472">Membrane</keyword>
<accession>A0AAV1HVJ7</accession>
<protein>
    <submittedName>
        <fullName evidence="8">Uncharacterized protein</fullName>
    </submittedName>
</protein>
<feature type="transmembrane region" description="Helical" evidence="7">
    <location>
        <begin position="562"/>
        <end position="580"/>
    </location>
</feature>
<evidence type="ECO:0000256" key="6">
    <source>
        <dbReference type="SAM" id="MobiDB-lite"/>
    </source>
</evidence>
<feature type="transmembrane region" description="Helical" evidence="7">
    <location>
        <begin position="393"/>
        <end position="413"/>
    </location>
</feature>
<comment type="subcellular location">
    <subcellularLocation>
        <location evidence="1">Membrane</location>
        <topology evidence="1">Multi-pass membrane protein</topology>
    </subcellularLocation>
</comment>
<feature type="transmembrane region" description="Helical" evidence="7">
    <location>
        <begin position="357"/>
        <end position="373"/>
    </location>
</feature>
<feature type="compositionally biased region" description="Basic and acidic residues" evidence="6">
    <location>
        <begin position="31"/>
        <end position="43"/>
    </location>
</feature>
<dbReference type="InterPro" id="IPR018629">
    <property type="entry name" value="XK-rel"/>
</dbReference>
<sequence length="730" mass="80663">MHCPQKDNQPRQPAIRPDDLRNPSPTPAAEAKQHNDRYSEHRGAVSSNVLERAESQTSTLIETCSMTMSSLASPSPHPWSPLGHHPHETRAARQERIACELAQALMENDEVGEMCCIDNPICMDSDGAVWELPAIHKATEICTTPKLTSSRRSQRDKSTAVEKKAAGRAMVSWDPSQQEMAGSGIRAHMPHVALSTPLPLRRDVEERITSLGPGLPWMHKVCLWLGIAMDVGAKAGLCMQLRRFALHAHWAWLAVVAAFFALSSLTSLGYFMTHYPAVLAEEDARGRGLRASGSEPGAVEAGRARKARARWWVRRLGMAAACVQLGTAFAATRALFTAEARQRLVDMDLRGMRLSDTIFLTLTICLLQVYIGMRCLYEGSSCMYIQTAGSFDWMLCFSIITSLGSSALCFVYFDMNDHRFARDRLHQAELAALFCYRTAELSARITLLALFANVYSFWVVLVFGAHMLSTLLLLRFVPLKAGSRAWAKLKTICTIHLCNCLRLRVPRFDDAKLLAACMLWPPACFVSDATDAQGHFWWRGRLCGRKTACDPGLSSCLIPFPVYNALLAVEAAILLCILWIRGVPGWAHAYLGVACLLHMLWFFTALMWLAAVHLRTVHHQQDELSRAMSKQEALHVKALRAVMPQAARYGFKSVPEEGSSPELAASGDGLPAHWLRAQYGSVGSSNGHRSPVRSLAISIPDEDAGYKEGAATCPGGLGGQALKQWRWDRS</sequence>
<comment type="caution">
    <text evidence="8">The sequence shown here is derived from an EMBL/GenBank/DDBJ whole genome shotgun (WGS) entry which is preliminary data.</text>
</comment>
<gene>
    <name evidence="8" type="ORF">CVIRNUC_002318</name>
</gene>
<keyword evidence="4 7" id="KW-1133">Transmembrane helix</keyword>
<dbReference type="EMBL" id="CAUYUE010000003">
    <property type="protein sequence ID" value="CAK0754701.1"/>
    <property type="molecule type" value="Genomic_DNA"/>
</dbReference>
<comment type="similarity">
    <text evidence="2">Belongs to the XK family.</text>
</comment>
<dbReference type="Proteomes" id="UP001314263">
    <property type="component" value="Unassembled WGS sequence"/>
</dbReference>
<evidence type="ECO:0000256" key="7">
    <source>
        <dbReference type="SAM" id="Phobius"/>
    </source>
</evidence>
<feature type="compositionally biased region" description="Polar residues" evidence="6">
    <location>
        <begin position="45"/>
        <end position="73"/>
    </location>
</feature>
<feature type="transmembrane region" description="Helical" evidence="7">
    <location>
        <begin position="316"/>
        <end position="336"/>
    </location>
</feature>
<feature type="transmembrane region" description="Helical" evidence="7">
    <location>
        <begin position="250"/>
        <end position="272"/>
    </location>
</feature>
<organism evidence="8 9">
    <name type="scientific">Coccomyxa viridis</name>
    <dbReference type="NCBI Taxonomy" id="1274662"/>
    <lineage>
        <taxon>Eukaryota</taxon>
        <taxon>Viridiplantae</taxon>
        <taxon>Chlorophyta</taxon>
        <taxon>core chlorophytes</taxon>
        <taxon>Trebouxiophyceae</taxon>
        <taxon>Trebouxiophyceae incertae sedis</taxon>
        <taxon>Coccomyxaceae</taxon>
        <taxon>Coccomyxa</taxon>
    </lineage>
</organism>